<accession>A0A6H5IC31</accession>
<organism evidence="1 2">
    <name type="scientific">Trichogramma brassicae</name>
    <dbReference type="NCBI Taxonomy" id="86971"/>
    <lineage>
        <taxon>Eukaryota</taxon>
        <taxon>Metazoa</taxon>
        <taxon>Ecdysozoa</taxon>
        <taxon>Arthropoda</taxon>
        <taxon>Hexapoda</taxon>
        <taxon>Insecta</taxon>
        <taxon>Pterygota</taxon>
        <taxon>Neoptera</taxon>
        <taxon>Endopterygota</taxon>
        <taxon>Hymenoptera</taxon>
        <taxon>Apocrita</taxon>
        <taxon>Proctotrupomorpha</taxon>
        <taxon>Chalcidoidea</taxon>
        <taxon>Trichogrammatidae</taxon>
        <taxon>Trichogramma</taxon>
    </lineage>
</organism>
<evidence type="ECO:0000313" key="1">
    <source>
        <dbReference type="EMBL" id="CAB0034324.1"/>
    </source>
</evidence>
<keyword evidence="2" id="KW-1185">Reference proteome</keyword>
<protein>
    <submittedName>
        <fullName evidence="1">Uncharacterized protein</fullName>
    </submittedName>
</protein>
<reference evidence="1 2" key="1">
    <citation type="submission" date="2020-02" db="EMBL/GenBank/DDBJ databases">
        <authorList>
            <person name="Ferguson B K."/>
        </authorList>
    </citation>
    <scope>NUCLEOTIDE SEQUENCE [LARGE SCALE GENOMIC DNA]</scope>
</reference>
<dbReference type="EMBL" id="CADCXV010000739">
    <property type="protein sequence ID" value="CAB0034324.1"/>
    <property type="molecule type" value="Genomic_DNA"/>
</dbReference>
<dbReference type="Proteomes" id="UP000479190">
    <property type="component" value="Unassembled WGS sequence"/>
</dbReference>
<dbReference type="AlphaFoldDB" id="A0A6H5IC31"/>
<sequence>MSAGIYGASCQPVVSSCIGGLCAASTSRKRKGSRSTAAALLSARDSWQSSFYCRKRTRRKTTRSNKVRRKKNIVSSSLAYRAALLFHDIRSLLPPSKFISRGHIREKWRGPRNRGSTSSSKEPRFTYNTCRDTFVLRRRPARWPPSSCKI</sequence>
<name>A0A6H5IC31_9HYME</name>
<proteinExistence type="predicted"/>
<gene>
    <name evidence="1" type="ORF">TBRA_LOCUS6222</name>
</gene>
<evidence type="ECO:0000313" key="2">
    <source>
        <dbReference type="Proteomes" id="UP000479190"/>
    </source>
</evidence>